<feature type="transmembrane region" description="Helical" evidence="5">
    <location>
        <begin position="275"/>
        <end position="300"/>
    </location>
</feature>
<dbReference type="RefSeq" id="WP_234612903.1">
    <property type="nucleotide sequence ID" value="NZ_CP098806.1"/>
</dbReference>
<evidence type="ECO:0000259" key="6">
    <source>
        <dbReference type="Pfam" id="PF01699"/>
    </source>
</evidence>
<comment type="caution">
    <text evidence="7">The sequence shown here is derived from an EMBL/GenBank/DDBJ whole genome shotgun (WGS) entry which is preliminary data.</text>
</comment>
<feature type="transmembrane region" description="Helical" evidence="5">
    <location>
        <begin position="204"/>
        <end position="222"/>
    </location>
</feature>
<evidence type="ECO:0000256" key="4">
    <source>
        <dbReference type="ARBA" id="ARBA00023136"/>
    </source>
</evidence>
<keyword evidence="4 5" id="KW-0472">Membrane</keyword>
<evidence type="ECO:0000256" key="2">
    <source>
        <dbReference type="ARBA" id="ARBA00022692"/>
    </source>
</evidence>
<dbReference type="PANTHER" id="PTHR37958">
    <property type="entry name" value="SODIUM-POTASSIUM/PROTON ANTIPORTER CHAA"/>
    <property type="match status" value="1"/>
</dbReference>
<evidence type="ECO:0000256" key="1">
    <source>
        <dbReference type="ARBA" id="ARBA00004141"/>
    </source>
</evidence>
<comment type="subcellular location">
    <subcellularLocation>
        <location evidence="1">Membrane</location>
        <topology evidence="1">Multi-pass membrane protein</topology>
    </subcellularLocation>
</comment>
<feature type="transmembrane region" description="Helical" evidence="5">
    <location>
        <begin position="7"/>
        <end position="26"/>
    </location>
</feature>
<dbReference type="GO" id="GO:0015386">
    <property type="term" value="F:potassium:proton antiporter activity"/>
    <property type="evidence" value="ECO:0007669"/>
    <property type="project" value="TreeGrafter"/>
</dbReference>
<feature type="transmembrane region" description="Helical" evidence="5">
    <location>
        <begin position="32"/>
        <end position="51"/>
    </location>
</feature>
<protein>
    <submittedName>
        <fullName evidence="7">Ionic transporter y4hA</fullName>
    </submittedName>
</protein>
<dbReference type="GO" id="GO:0015385">
    <property type="term" value="F:sodium:proton antiporter activity"/>
    <property type="evidence" value="ECO:0007669"/>
    <property type="project" value="TreeGrafter"/>
</dbReference>
<reference evidence="7" key="1">
    <citation type="submission" date="2021-12" db="EMBL/GenBank/DDBJ databases">
        <title>Novel species in genus Dyadobacter.</title>
        <authorList>
            <person name="Ma C."/>
        </authorList>
    </citation>
    <scope>NUCLEOTIDE SEQUENCE</scope>
    <source>
        <strain evidence="7">CY399</strain>
    </source>
</reference>
<feature type="transmembrane region" description="Helical" evidence="5">
    <location>
        <begin position="162"/>
        <end position="183"/>
    </location>
</feature>
<evidence type="ECO:0000256" key="5">
    <source>
        <dbReference type="SAM" id="Phobius"/>
    </source>
</evidence>
<feature type="transmembrane region" description="Helical" evidence="5">
    <location>
        <begin position="332"/>
        <end position="351"/>
    </location>
</feature>
<feature type="transmembrane region" description="Helical" evidence="5">
    <location>
        <begin position="96"/>
        <end position="117"/>
    </location>
</feature>
<organism evidence="7 8">
    <name type="scientific">Dyadobacter fanqingshengii</name>
    <dbReference type="NCBI Taxonomy" id="2906443"/>
    <lineage>
        <taxon>Bacteria</taxon>
        <taxon>Pseudomonadati</taxon>
        <taxon>Bacteroidota</taxon>
        <taxon>Cytophagia</taxon>
        <taxon>Cytophagales</taxon>
        <taxon>Spirosomataceae</taxon>
        <taxon>Dyadobacter</taxon>
    </lineage>
</organism>
<keyword evidence="2 5" id="KW-0812">Transmembrane</keyword>
<dbReference type="Gene3D" id="1.20.1420.30">
    <property type="entry name" value="NCX, central ion-binding region"/>
    <property type="match status" value="1"/>
</dbReference>
<keyword evidence="3 5" id="KW-1133">Transmembrane helix</keyword>
<dbReference type="Pfam" id="PF01699">
    <property type="entry name" value="Na_Ca_ex"/>
    <property type="match status" value="2"/>
</dbReference>
<feature type="domain" description="Sodium/calcium exchanger membrane region" evidence="6">
    <location>
        <begin position="28"/>
        <end position="182"/>
    </location>
</feature>
<sequence>MKKIFQWSYIAPAIAWVFYLVLPIGTGFVVNSLAVVALIAGVFSAVHHAEVVAHKVGEPYGTIILAVAVTLLEASIIVSLMLTGGVGADTYARDTLFAAVMLILNGILGISMFVGALKFKEQSFETKSVTIALVSLVSILVLTLVLPNFTTSIAGPSYSTPQLIAIGVCCLVIYGSFIFTQTIRHRKYFLAEVSGQEKDVTRSEALTSLGFLLVCLGVVIFLAKNLSPVIESGIIAAGLPTALVGVAIAAVILLPEGIAAIRAARRGQYQTSINLALGSALASIGLSIPTVVIVCTIMDLPLILGLGMKSMVLLVLSVFTVMLSLNKGQTNGLYAIVLLVNLMMYIFTIVFP</sequence>
<feature type="transmembrane region" description="Helical" evidence="5">
    <location>
        <begin position="306"/>
        <end position="325"/>
    </location>
</feature>
<dbReference type="InterPro" id="IPR052946">
    <property type="entry name" value="Alkaline_pH_Ca-Antiporter"/>
</dbReference>
<evidence type="ECO:0000313" key="7">
    <source>
        <dbReference type="EMBL" id="MCF0040436.1"/>
    </source>
</evidence>
<feature type="transmembrane region" description="Helical" evidence="5">
    <location>
        <begin position="129"/>
        <end position="150"/>
    </location>
</feature>
<dbReference type="AlphaFoldDB" id="A0A9X1P8P4"/>
<keyword evidence="8" id="KW-1185">Reference proteome</keyword>
<dbReference type="InterPro" id="IPR004837">
    <property type="entry name" value="NaCa_Exmemb"/>
</dbReference>
<name>A0A9X1P8P4_9BACT</name>
<gene>
    <name evidence="7" type="ORF">LXM24_10100</name>
</gene>
<dbReference type="GO" id="GO:0005886">
    <property type="term" value="C:plasma membrane"/>
    <property type="evidence" value="ECO:0007669"/>
    <property type="project" value="TreeGrafter"/>
</dbReference>
<feature type="transmembrane region" description="Helical" evidence="5">
    <location>
        <begin position="234"/>
        <end position="254"/>
    </location>
</feature>
<dbReference type="PANTHER" id="PTHR37958:SF1">
    <property type="entry name" value="SODIUM-POTASSIUM_PROTON ANTIPORTER CHAA"/>
    <property type="match status" value="1"/>
</dbReference>
<dbReference type="Proteomes" id="UP001139700">
    <property type="component" value="Unassembled WGS sequence"/>
</dbReference>
<dbReference type="InterPro" id="IPR044880">
    <property type="entry name" value="NCX_ion-bd_dom_sf"/>
</dbReference>
<dbReference type="EMBL" id="JAJTTA010000002">
    <property type="protein sequence ID" value="MCF0040436.1"/>
    <property type="molecule type" value="Genomic_DNA"/>
</dbReference>
<feature type="domain" description="Sodium/calcium exchanger membrane region" evidence="6">
    <location>
        <begin position="208"/>
        <end position="349"/>
    </location>
</feature>
<accession>A0A9X1P8P4</accession>
<evidence type="ECO:0000256" key="3">
    <source>
        <dbReference type="ARBA" id="ARBA00022989"/>
    </source>
</evidence>
<evidence type="ECO:0000313" key="8">
    <source>
        <dbReference type="Proteomes" id="UP001139700"/>
    </source>
</evidence>
<proteinExistence type="predicted"/>
<feature type="transmembrane region" description="Helical" evidence="5">
    <location>
        <begin position="63"/>
        <end position="84"/>
    </location>
</feature>